<dbReference type="Pfam" id="PF04290">
    <property type="entry name" value="DctQ"/>
    <property type="match status" value="1"/>
</dbReference>
<comment type="subunit">
    <text evidence="9">The complex comprises the extracytoplasmic solute receptor protein and the two transmembrane proteins.</text>
</comment>
<evidence type="ECO:0000256" key="4">
    <source>
        <dbReference type="ARBA" id="ARBA00022519"/>
    </source>
</evidence>
<feature type="transmembrane region" description="Helical" evidence="9">
    <location>
        <begin position="7"/>
        <end position="26"/>
    </location>
</feature>
<feature type="transmembrane region" description="Helical" evidence="9">
    <location>
        <begin position="125"/>
        <end position="146"/>
    </location>
</feature>
<keyword evidence="6 9" id="KW-1133">Transmembrane helix</keyword>
<evidence type="ECO:0000256" key="8">
    <source>
        <dbReference type="ARBA" id="ARBA00038436"/>
    </source>
</evidence>
<feature type="transmembrane region" description="Helical" evidence="9">
    <location>
        <begin position="85"/>
        <end position="105"/>
    </location>
</feature>
<dbReference type="Proteomes" id="UP000193391">
    <property type="component" value="Unassembled WGS sequence"/>
</dbReference>
<keyword evidence="4 9" id="KW-0997">Cell inner membrane</keyword>
<proteinExistence type="inferred from homology"/>
<accession>A0A1Y2L0F0</accession>
<feature type="domain" description="Tripartite ATP-independent periplasmic transporters DctQ component" evidence="10">
    <location>
        <begin position="23"/>
        <end position="151"/>
    </location>
</feature>
<dbReference type="STRING" id="1293891.TMES_11250"/>
<dbReference type="InterPro" id="IPR007387">
    <property type="entry name" value="TRAP_DctQ"/>
</dbReference>
<dbReference type="GO" id="GO:0005886">
    <property type="term" value="C:plasma membrane"/>
    <property type="evidence" value="ECO:0007669"/>
    <property type="project" value="UniProtKB-SubCell"/>
</dbReference>
<dbReference type="OrthoDB" id="9797534at2"/>
<dbReference type="GO" id="GO:0022857">
    <property type="term" value="F:transmembrane transporter activity"/>
    <property type="evidence" value="ECO:0007669"/>
    <property type="project" value="UniProtKB-UniRule"/>
</dbReference>
<keyword evidence="5 9" id="KW-0812">Transmembrane</keyword>
<gene>
    <name evidence="11" type="ORF">TMES_11250</name>
</gene>
<evidence type="ECO:0000256" key="5">
    <source>
        <dbReference type="ARBA" id="ARBA00022692"/>
    </source>
</evidence>
<evidence type="ECO:0000259" key="10">
    <source>
        <dbReference type="Pfam" id="PF04290"/>
    </source>
</evidence>
<organism evidence="11 12">
    <name type="scientific">Thalassospira mesophila</name>
    <dbReference type="NCBI Taxonomy" id="1293891"/>
    <lineage>
        <taxon>Bacteria</taxon>
        <taxon>Pseudomonadati</taxon>
        <taxon>Pseudomonadota</taxon>
        <taxon>Alphaproteobacteria</taxon>
        <taxon>Rhodospirillales</taxon>
        <taxon>Thalassospiraceae</taxon>
        <taxon>Thalassospira</taxon>
    </lineage>
</organism>
<evidence type="ECO:0000256" key="1">
    <source>
        <dbReference type="ARBA" id="ARBA00004429"/>
    </source>
</evidence>
<evidence type="ECO:0000256" key="3">
    <source>
        <dbReference type="ARBA" id="ARBA00022475"/>
    </source>
</evidence>
<dbReference type="InterPro" id="IPR055348">
    <property type="entry name" value="DctQ"/>
</dbReference>
<dbReference type="PANTHER" id="PTHR35011">
    <property type="entry name" value="2,3-DIKETO-L-GULONATE TRAP TRANSPORTER SMALL PERMEASE PROTEIN YIAM"/>
    <property type="match status" value="1"/>
</dbReference>
<protein>
    <recommendedName>
        <fullName evidence="9">TRAP transporter small permease protein</fullName>
    </recommendedName>
</protein>
<evidence type="ECO:0000256" key="2">
    <source>
        <dbReference type="ARBA" id="ARBA00022448"/>
    </source>
</evidence>
<dbReference type="GO" id="GO:0015740">
    <property type="term" value="P:C4-dicarboxylate transport"/>
    <property type="evidence" value="ECO:0007669"/>
    <property type="project" value="TreeGrafter"/>
</dbReference>
<keyword evidence="2 9" id="KW-0813">Transport</keyword>
<dbReference type="RefSeq" id="WP_085582862.1">
    <property type="nucleotide sequence ID" value="NZ_JFKA01000004.1"/>
</dbReference>
<sequence length="170" mass="18448">MRKSLDILFGITSILAAVFLVTIALLILSQSIGRLLGHVIPDANDLAGFCLAAGTFLALGPSLRQGSHIRVLLVVSHLTGMTRRVMELLTLVFAVFLAGYFTWWMGVLSQESFSYGDASPGVLAFPLWIPQSAMTFGLAMLTLALIEGLIDTLWGRPTVFADRETSDMTE</sequence>
<keyword evidence="3" id="KW-1003">Cell membrane</keyword>
<evidence type="ECO:0000313" key="12">
    <source>
        <dbReference type="Proteomes" id="UP000193391"/>
    </source>
</evidence>
<evidence type="ECO:0000256" key="6">
    <source>
        <dbReference type="ARBA" id="ARBA00022989"/>
    </source>
</evidence>
<evidence type="ECO:0000256" key="7">
    <source>
        <dbReference type="ARBA" id="ARBA00023136"/>
    </source>
</evidence>
<comment type="similarity">
    <text evidence="8 9">Belongs to the TRAP transporter small permease family.</text>
</comment>
<reference evidence="11 12" key="1">
    <citation type="submission" date="2014-03" db="EMBL/GenBank/DDBJ databases">
        <title>The draft genome sequence of Thalassospira mesophila JCM 18969.</title>
        <authorList>
            <person name="Lai Q."/>
            <person name="Shao Z."/>
        </authorList>
    </citation>
    <scope>NUCLEOTIDE SEQUENCE [LARGE SCALE GENOMIC DNA]</scope>
    <source>
        <strain evidence="11 12">JCM 18969</strain>
    </source>
</reference>
<keyword evidence="7 9" id="KW-0472">Membrane</keyword>
<feature type="transmembrane region" description="Helical" evidence="9">
    <location>
        <begin position="46"/>
        <end position="64"/>
    </location>
</feature>
<name>A0A1Y2L0F0_9PROT</name>
<evidence type="ECO:0000256" key="9">
    <source>
        <dbReference type="RuleBase" id="RU369079"/>
    </source>
</evidence>
<comment type="caution">
    <text evidence="11">The sequence shown here is derived from an EMBL/GenBank/DDBJ whole genome shotgun (WGS) entry which is preliminary data.</text>
</comment>
<comment type="function">
    <text evidence="9">Part of the tripartite ATP-independent periplasmic (TRAP) transport system.</text>
</comment>
<dbReference type="EMBL" id="JFKA01000004">
    <property type="protein sequence ID" value="OSQ38565.1"/>
    <property type="molecule type" value="Genomic_DNA"/>
</dbReference>
<dbReference type="AlphaFoldDB" id="A0A1Y2L0F0"/>
<keyword evidence="12" id="KW-1185">Reference proteome</keyword>
<comment type="subcellular location">
    <subcellularLocation>
        <location evidence="1 9">Cell inner membrane</location>
        <topology evidence="1 9">Multi-pass membrane protein</topology>
    </subcellularLocation>
</comment>
<dbReference type="PANTHER" id="PTHR35011:SF10">
    <property type="entry name" value="TRAP TRANSPORTER SMALL PERMEASE PROTEIN"/>
    <property type="match status" value="1"/>
</dbReference>
<evidence type="ECO:0000313" key="11">
    <source>
        <dbReference type="EMBL" id="OSQ38565.1"/>
    </source>
</evidence>